<evidence type="ECO:0000313" key="13">
    <source>
        <dbReference type="Proteomes" id="UP000192578"/>
    </source>
</evidence>
<evidence type="ECO:0000256" key="6">
    <source>
        <dbReference type="ARBA" id="ARBA00023027"/>
    </source>
</evidence>
<dbReference type="FunFam" id="3.40.50.720:FF:000114">
    <property type="entry name" value="UDP-glucose 6-dehydrogenase"/>
    <property type="match status" value="1"/>
</dbReference>
<accession>A0A1W0X9Z9</accession>
<dbReference type="InterPro" id="IPR001732">
    <property type="entry name" value="UDP-Glc/GDP-Man_DH_N"/>
</dbReference>
<dbReference type="Pfam" id="PF03720">
    <property type="entry name" value="UDPG_MGDP_dh_C"/>
    <property type="match status" value="1"/>
</dbReference>
<evidence type="ECO:0000256" key="7">
    <source>
        <dbReference type="ARBA" id="ARBA00047473"/>
    </source>
</evidence>
<comment type="caution">
    <text evidence="12">The sequence shown here is derived from an EMBL/GenBank/DDBJ whole genome shotgun (WGS) entry which is preliminary data.</text>
</comment>
<comment type="similarity">
    <text evidence="2 8">Belongs to the UDP-glucose/GDP-mannose dehydrogenase family.</text>
</comment>
<reference evidence="13" key="1">
    <citation type="submission" date="2017-01" db="EMBL/GenBank/DDBJ databases">
        <title>Comparative genomics of anhydrobiosis in the tardigrade Hypsibius dujardini.</title>
        <authorList>
            <person name="Yoshida Y."/>
            <person name="Koutsovoulos G."/>
            <person name="Laetsch D."/>
            <person name="Stevens L."/>
            <person name="Kumar S."/>
            <person name="Horikawa D."/>
            <person name="Ishino K."/>
            <person name="Komine S."/>
            <person name="Tomita M."/>
            <person name="Blaxter M."/>
            <person name="Arakawa K."/>
        </authorList>
    </citation>
    <scope>NUCLEOTIDE SEQUENCE [LARGE SCALE GENOMIC DNA]</scope>
    <source>
        <strain evidence="13">Z151</strain>
    </source>
</reference>
<evidence type="ECO:0000256" key="1">
    <source>
        <dbReference type="ARBA" id="ARBA00004701"/>
    </source>
</evidence>
<evidence type="ECO:0000256" key="4">
    <source>
        <dbReference type="ARBA" id="ARBA00015132"/>
    </source>
</evidence>
<comment type="pathway">
    <text evidence="1">Nucleotide-sugar biosynthesis; UDP-alpha-D-glucuronate biosynthesis; UDP-alpha-D-glucuronate from UDP-alpha-D-glucose: step 1/1.</text>
</comment>
<dbReference type="GO" id="GO:0006024">
    <property type="term" value="P:glycosaminoglycan biosynthetic process"/>
    <property type="evidence" value="ECO:0007669"/>
    <property type="project" value="TreeGrafter"/>
</dbReference>
<dbReference type="Gene3D" id="3.40.50.720">
    <property type="entry name" value="NAD(P)-binding Rossmann-like Domain"/>
    <property type="match status" value="2"/>
</dbReference>
<dbReference type="InterPro" id="IPR017476">
    <property type="entry name" value="UDP-Glc/GDP-Man"/>
</dbReference>
<keyword evidence="6 8" id="KW-0520">NAD</keyword>
<dbReference type="PANTHER" id="PTHR11374:SF3">
    <property type="entry name" value="UDP-GLUCOSE 6-DEHYDROGENASE"/>
    <property type="match status" value="1"/>
</dbReference>
<dbReference type="Proteomes" id="UP000192578">
    <property type="component" value="Unassembled WGS sequence"/>
</dbReference>
<dbReference type="InterPro" id="IPR028356">
    <property type="entry name" value="UDPglc_DH_euk"/>
</dbReference>
<dbReference type="PIRSF" id="PIRSF000124">
    <property type="entry name" value="UDPglc_GDPman_dh"/>
    <property type="match status" value="1"/>
</dbReference>
<dbReference type="InterPro" id="IPR014027">
    <property type="entry name" value="UDP-Glc/GDP-Man_DH_C"/>
</dbReference>
<evidence type="ECO:0000256" key="8">
    <source>
        <dbReference type="PIRNR" id="PIRNR000124"/>
    </source>
</evidence>
<evidence type="ECO:0000256" key="3">
    <source>
        <dbReference type="ARBA" id="ARBA00012954"/>
    </source>
</evidence>
<dbReference type="EC" id="1.1.1.22" evidence="3 8"/>
<dbReference type="Pfam" id="PF00984">
    <property type="entry name" value="UDPG_MGDP_dh"/>
    <property type="match status" value="1"/>
</dbReference>
<dbReference type="SUPFAM" id="SSF52413">
    <property type="entry name" value="UDP-glucose/GDP-mannose dehydrogenase C-terminal domain"/>
    <property type="match status" value="1"/>
</dbReference>
<feature type="binding site" evidence="10">
    <location>
        <begin position="10"/>
        <end position="15"/>
    </location>
    <ligand>
        <name>NAD(+)</name>
        <dbReference type="ChEBI" id="CHEBI:57540"/>
    </ligand>
</feature>
<sequence length="487" mass="53188">MPVQSICCIGAGYVGGPTCAVIAAKCPHITVTVTDSNAARIEQWNSDILPIYEPGLEELVKRCRGVNLFFSTDVKGAVKKADLIFISVNTPTKVKGAAGEVGLAPDLQYVELAARTIAREAKEGLTLVVEKSTVPVRAAATISEMLASANRPGVSFQVLSNPEFLSEGTAIKNLLHPDRVLIGGENQQAISDLADIYAAWVPRERILETSTWSSELSKLVANALLAQRISSINAASELCEMTGANVSEVAKAVGMDSRIGPKFLNPSIGFGGSCFHKDIMSLVYLCKHYHLPENAEYWQDIINMNTHQRVRFCRKIVSSLFNTVSHKKIAVFGFAFKKDTGDTRESSSIVVADYLIGEGAEVFIYDPKVPDRQILTDLKLPQITKEISPGVITPEGIVDKSVHICRDPYDAARGAHAVVVCTEWDEFTTLDYQVIYDSMQKPAFLFDGRMILNHDTLMKIGFRVHCIGKSLNHPNKTNGASATNGYH</sequence>
<feature type="binding site" evidence="10">
    <location>
        <begin position="274"/>
        <end position="277"/>
    </location>
    <ligand>
        <name>NAD(+)</name>
        <dbReference type="ChEBI" id="CHEBI:57540"/>
    </ligand>
</feature>
<keyword evidence="13" id="KW-1185">Reference proteome</keyword>
<dbReference type="InterPro" id="IPR008927">
    <property type="entry name" value="6-PGluconate_DH-like_C_sf"/>
</dbReference>
<dbReference type="GO" id="GO:0006065">
    <property type="term" value="P:UDP-glucuronate biosynthetic process"/>
    <property type="evidence" value="ECO:0007669"/>
    <property type="project" value="UniProtKB-UniPathway"/>
</dbReference>
<dbReference type="FunFam" id="3.40.50.720:FF:000032">
    <property type="entry name" value="UDP-glucose 6-dehydrogenase"/>
    <property type="match status" value="1"/>
</dbReference>
<dbReference type="GO" id="GO:0051287">
    <property type="term" value="F:NAD binding"/>
    <property type="evidence" value="ECO:0007669"/>
    <property type="project" value="InterPro"/>
</dbReference>
<evidence type="ECO:0000256" key="5">
    <source>
        <dbReference type="ARBA" id="ARBA00023002"/>
    </source>
</evidence>
<dbReference type="GO" id="GO:0003979">
    <property type="term" value="F:UDP-glucose 6-dehydrogenase activity"/>
    <property type="evidence" value="ECO:0007669"/>
    <property type="project" value="UniProtKB-EC"/>
</dbReference>
<dbReference type="SMART" id="SM00984">
    <property type="entry name" value="UDPG_MGDP_dh_C"/>
    <property type="match status" value="1"/>
</dbReference>
<dbReference type="AlphaFoldDB" id="A0A1W0X9Z9"/>
<dbReference type="InterPro" id="IPR014026">
    <property type="entry name" value="UDP-Glc/GDP-Man_DH_dimer"/>
</dbReference>
<feature type="domain" description="UDP-glucose/GDP-mannose dehydrogenase C-terminal" evidence="11">
    <location>
        <begin position="330"/>
        <end position="454"/>
    </location>
</feature>
<dbReference type="GO" id="GO:0005634">
    <property type="term" value="C:nucleus"/>
    <property type="evidence" value="ECO:0007669"/>
    <property type="project" value="TreeGrafter"/>
</dbReference>
<dbReference type="PANTHER" id="PTHR11374">
    <property type="entry name" value="UDP-GLUCOSE DEHYDROGENASE/UDP-MANNAC DEHYDROGENASE"/>
    <property type="match status" value="1"/>
</dbReference>
<feature type="active site" description="Nucleophile" evidence="9">
    <location>
        <position position="274"/>
    </location>
</feature>
<comment type="function">
    <text evidence="8">Involved in the biosynthesis of glycosaminoglycans; hyaluronan, chondroitin sulfate, and heparan sulfate.</text>
</comment>
<dbReference type="Pfam" id="PF03721">
    <property type="entry name" value="UDPG_MGDP_dh_N"/>
    <property type="match status" value="1"/>
</dbReference>
<dbReference type="InterPro" id="IPR036220">
    <property type="entry name" value="UDP-Glc/GDP-Man_DH_C_sf"/>
</dbReference>
<dbReference type="EMBL" id="MTYJ01000007">
    <property type="protein sequence ID" value="OQV24230.1"/>
    <property type="molecule type" value="Genomic_DNA"/>
</dbReference>
<organism evidence="12 13">
    <name type="scientific">Hypsibius exemplaris</name>
    <name type="common">Freshwater tardigrade</name>
    <dbReference type="NCBI Taxonomy" id="2072580"/>
    <lineage>
        <taxon>Eukaryota</taxon>
        <taxon>Metazoa</taxon>
        <taxon>Ecdysozoa</taxon>
        <taxon>Tardigrada</taxon>
        <taxon>Eutardigrada</taxon>
        <taxon>Parachela</taxon>
        <taxon>Hypsibioidea</taxon>
        <taxon>Hypsibiidae</taxon>
        <taxon>Hypsibius</taxon>
    </lineage>
</organism>
<dbReference type="FunFam" id="1.20.5.100:FF:000001">
    <property type="entry name" value="UDP-glucose 6-dehydrogenase"/>
    <property type="match status" value="1"/>
</dbReference>
<feature type="binding site" evidence="10">
    <location>
        <position position="167"/>
    </location>
    <ligand>
        <name>NAD(+)</name>
        <dbReference type="ChEBI" id="CHEBI:57540"/>
    </ligand>
</feature>
<keyword evidence="5 8" id="KW-0560">Oxidoreductase</keyword>
<dbReference type="InterPro" id="IPR036291">
    <property type="entry name" value="NAD(P)-bd_dom_sf"/>
</dbReference>
<evidence type="ECO:0000256" key="9">
    <source>
        <dbReference type="PIRSR" id="PIRSR500133-1"/>
    </source>
</evidence>
<dbReference type="SUPFAM" id="SSF48179">
    <property type="entry name" value="6-phosphogluconate dehydrogenase C-terminal domain-like"/>
    <property type="match status" value="1"/>
</dbReference>
<dbReference type="PIRSF" id="PIRSF500133">
    <property type="entry name" value="UDPglc_DH_euk"/>
    <property type="match status" value="1"/>
</dbReference>
<dbReference type="NCBIfam" id="TIGR03026">
    <property type="entry name" value="NDP-sugDHase"/>
    <property type="match status" value="1"/>
</dbReference>
<feature type="binding site" evidence="10">
    <location>
        <position position="40"/>
    </location>
    <ligand>
        <name>NAD(+)</name>
        <dbReference type="ChEBI" id="CHEBI:57540"/>
    </ligand>
</feature>
<dbReference type="OrthoDB" id="5059218at2759"/>
<protein>
    <recommendedName>
        <fullName evidence="4 8">UDP-glucose 6-dehydrogenase</fullName>
        <ecNumber evidence="3 8">1.1.1.22</ecNumber>
    </recommendedName>
</protein>
<dbReference type="UniPathway" id="UPA00038">
    <property type="reaction ID" value="UER00491"/>
</dbReference>
<feature type="binding site" evidence="10">
    <location>
        <position position="35"/>
    </location>
    <ligand>
        <name>NAD(+)</name>
        <dbReference type="ChEBI" id="CHEBI:57540"/>
    </ligand>
</feature>
<proteinExistence type="inferred from homology"/>
<feature type="binding site" evidence="10">
    <location>
        <begin position="88"/>
        <end position="92"/>
    </location>
    <ligand>
        <name>NAD(+)</name>
        <dbReference type="ChEBI" id="CHEBI:57540"/>
    </ligand>
</feature>
<feature type="binding site" evidence="10">
    <location>
        <position position="344"/>
    </location>
    <ligand>
        <name>NAD(+)</name>
        <dbReference type="ChEBI" id="CHEBI:57540"/>
    </ligand>
</feature>
<dbReference type="SUPFAM" id="SSF51735">
    <property type="entry name" value="NAD(P)-binding Rossmann-fold domains"/>
    <property type="match status" value="1"/>
</dbReference>
<gene>
    <name evidence="12" type="ORF">BV898_01773</name>
</gene>
<feature type="binding site" evidence="10">
    <location>
        <begin position="132"/>
        <end position="133"/>
    </location>
    <ligand>
        <name>NAD(+)</name>
        <dbReference type="ChEBI" id="CHEBI:57540"/>
    </ligand>
</feature>
<name>A0A1W0X9Z9_HYPEX</name>
<comment type="catalytic activity">
    <reaction evidence="7 8">
        <text>UDP-alpha-D-glucose + 2 NAD(+) + H2O = UDP-alpha-D-glucuronate + 2 NADH + 3 H(+)</text>
        <dbReference type="Rhea" id="RHEA:23596"/>
        <dbReference type="ChEBI" id="CHEBI:15377"/>
        <dbReference type="ChEBI" id="CHEBI:15378"/>
        <dbReference type="ChEBI" id="CHEBI:57540"/>
        <dbReference type="ChEBI" id="CHEBI:57945"/>
        <dbReference type="ChEBI" id="CHEBI:58052"/>
        <dbReference type="ChEBI" id="CHEBI:58885"/>
        <dbReference type="EC" id="1.1.1.22"/>
    </reaction>
</comment>
<evidence type="ECO:0000256" key="10">
    <source>
        <dbReference type="PIRSR" id="PIRSR500133-3"/>
    </source>
</evidence>
<evidence type="ECO:0000259" key="11">
    <source>
        <dbReference type="SMART" id="SM00984"/>
    </source>
</evidence>
<evidence type="ECO:0000313" key="12">
    <source>
        <dbReference type="EMBL" id="OQV24230.1"/>
    </source>
</evidence>
<evidence type="ECO:0000256" key="2">
    <source>
        <dbReference type="ARBA" id="ARBA00006601"/>
    </source>
</evidence>
<dbReference type="Gene3D" id="1.20.5.100">
    <property type="entry name" value="Cytochrome c1, transmembrane anchor, C-terminal"/>
    <property type="match status" value="1"/>
</dbReference>